<dbReference type="InterPro" id="IPR000477">
    <property type="entry name" value="RT_dom"/>
</dbReference>
<dbReference type="EMBL" id="JANIIK010000113">
    <property type="protein sequence ID" value="KAJ3592576.1"/>
    <property type="molecule type" value="Genomic_DNA"/>
</dbReference>
<evidence type="ECO:0000256" key="2">
    <source>
        <dbReference type="SAM" id="MobiDB-lite"/>
    </source>
</evidence>
<keyword evidence="6" id="KW-1185">Reference proteome</keyword>
<dbReference type="PROSITE" id="PS50878">
    <property type="entry name" value="RT_POL"/>
    <property type="match status" value="1"/>
</dbReference>
<name>A0A9Q0DRX3_9TELE</name>
<feature type="domain" description="CCHC-type" evidence="3">
    <location>
        <begin position="172"/>
        <end position="188"/>
    </location>
</feature>
<evidence type="ECO:0000313" key="5">
    <source>
        <dbReference type="EMBL" id="KAJ3592576.1"/>
    </source>
</evidence>
<dbReference type="InterPro" id="IPR001878">
    <property type="entry name" value="Znf_CCHC"/>
</dbReference>
<feature type="compositionally biased region" description="Low complexity" evidence="2">
    <location>
        <begin position="193"/>
        <end position="202"/>
    </location>
</feature>
<dbReference type="InterPro" id="IPR043502">
    <property type="entry name" value="DNA/RNA_pol_sf"/>
</dbReference>
<evidence type="ECO:0000259" key="3">
    <source>
        <dbReference type="PROSITE" id="PS50158"/>
    </source>
</evidence>
<feature type="domain" description="Reverse transcriptase" evidence="4">
    <location>
        <begin position="541"/>
        <end position="818"/>
    </location>
</feature>
<protein>
    <recommendedName>
        <fullName evidence="7">CCHC-type domain-containing protein</fullName>
    </recommendedName>
</protein>
<dbReference type="Proteomes" id="UP001148018">
    <property type="component" value="Unassembled WGS sequence"/>
</dbReference>
<evidence type="ECO:0000259" key="4">
    <source>
        <dbReference type="PROSITE" id="PS50878"/>
    </source>
</evidence>
<dbReference type="PANTHER" id="PTHR19446">
    <property type="entry name" value="REVERSE TRANSCRIPTASES"/>
    <property type="match status" value="1"/>
</dbReference>
<accession>A0A9Q0DRX3</accession>
<feature type="compositionally biased region" description="Polar residues" evidence="2">
    <location>
        <begin position="375"/>
        <end position="384"/>
    </location>
</feature>
<dbReference type="GO" id="GO:0003676">
    <property type="term" value="F:nucleic acid binding"/>
    <property type="evidence" value="ECO:0007669"/>
    <property type="project" value="InterPro"/>
</dbReference>
<feature type="region of interest" description="Disordered" evidence="2">
    <location>
        <begin position="375"/>
        <end position="397"/>
    </location>
</feature>
<feature type="region of interest" description="Disordered" evidence="2">
    <location>
        <begin position="187"/>
        <end position="232"/>
    </location>
</feature>
<evidence type="ECO:0000313" key="6">
    <source>
        <dbReference type="Proteomes" id="UP001148018"/>
    </source>
</evidence>
<dbReference type="OrthoDB" id="416119at2759"/>
<dbReference type="PROSITE" id="PS50158">
    <property type="entry name" value="ZF_CCHC"/>
    <property type="match status" value="1"/>
</dbReference>
<proteinExistence type="predicted"/>
<comment type="caution">
    <text evidence="5">The sequence shown here is derived from an EMBL/GenBank/DDBJ whole genome shotgun (WGS) entry which is preliminary data.</text>
</comment>
<dbReference type="CDD" id="cd01650">
    <property type="entry name" value="RT_nLTR_like"/>
    <property type="match status" value="1"/>
</dbReference>
<gene>
    <name evidence="5" type="ORF">NHX12_007703</name>
</gene>
<reference evidence="5" key="1">
    <citation type="submission" date="2022-07" db="EMBL/GenBank/DDBJ databases">
        <title>Chromosome-level genome of Muraenolepis orangiensis.</title>
        <authorList>
            <person name="Kim J."/>
        </authorList>
    </citation>
    <scope>NUCLEOTIDE SEQUENCE</scope>
    <source>
        <strain evidence="5">KU_S4_2022</strain>
        <tissue evidence="5">Muscle</tissue>
    </source>
</reference>
<dbReference type="GO" id="GO:0008270">
    <property type="term" value="F:zinc ion binding"/>
    <property type="evidence" value="ECO:0007669"/>
    <property type="project" value="UniProtKB-KW"/>
</dbReference>
<keyword evidence="1" id="KW-0863">Zinc-finger</keyword>
<sequence length="1350" mass="144699">MASFGAPPVSLGHGVRVVAQAANTVEQVLLAVGDQVGHGNISYASRMNKAVVVFLKDQKYVTELIESGLVLDEEYVQVSPLATPSTRITVSGVPPFIPNEALERELKRFGKFASNLRTVALGCKDEKLKHVQSLRRQVFMFLNCPTQTLDVSFRVRHEEGFYMVYASSGNVKCFECGESGHKRVACPRRRHAAPPGAAEPGAAGPGAAGPGAAEPGAAEPGAAGPGAAGPGVAGATEPGAAGAAGSVAAGAPGVAGVAVAPGVAGAAVAPDVAGAAVAPDVAGAAVAPGVGGAAVAPCVAGAAVAPGVEGAAVAPAGAPGAAEEVGMNIVRDEAGTVEGAVSVGGKHLETGKRGRDDVAGRVRNAAVGQVEAVGTQQGLPSGSGRQKEFQQAADNNEEKAKGALIRARFTSMRDIDAPTTFFFNLERSVGQRKQMVCLRLPDGQVTSEPAEMRRHAVSFYTDLFKAEGCDVEAADVLFQGLPQLSPAESDTLGSDITLEELTSAVTQMASGKAPGIDGLPADFFKHFWSMLGQDLLDVLRESFGKGSLPASCRRAVISLLPKKGDLTLLKNWRPVALLCTDYKILSKVLANRLKCFIDFLIGTDQTYCIPGRSIVDNLFLMRDAFDVCKLYNLNVGIISIDQEKAFDRVDHTFLAATLQAFGVGEHFLSWVKVLYSDACCVVKVGGGLSRPVPVKRGIRQGCPISGLLYSIAIEPLLCRLRNRLRGLCLPESAQAPPVVVSAYADDVSVFIQGQRDIQELQDSLALYRKAASAKVNWEKSEAVLVGQWGVGNRPSLPGGLGWGNRGLKVLGVWLGSEDMVAQNWEGLLGKVQAKLAKWKWLLPQLSYRGRVLVANNLVASSLWHRLQVLTPPPGLMKQLQRLLVDFFWSGHHWVPASVLYLPVAEGGQGLVDITARTAAFRLQAAQRLLYGASPCWLAMARLLLWRAGGFGFDKHLFLLKAPAYEITGLVPFYCSVINAWKLLSFTRPPDPRPGMWLFEEPLFDTGFFPGTLFSSATLRNGFVEAGVVKLGHLTGISTEELAEVTGIRSIRVLENLVDEVWQSLSPSHRTFALDADLADQWKKGHEHGSGSDVSVSGLKRKGTAYGWTEHRPREARPLSKSVLFGEWNKVLKEAVGEYKPIHPSPGLAVVTAWESGRGYVSENNEVSGKTNVYLTLHLQTESSSGIPRDQHKGLRAGFTERDSNPSAGRLLQKKRLELSSFLQERIKGALVRSRFLVLKEMDAPTPFFFNPERSVAQRKQMSCLKLPGGRVTSSPGEMRNHAMDLYADLFGGEQCSIEGREELLEGLPQLSLEEKAALDLEDLDLLWTGPEGGSRWFLACLEAFSGKKRD</sequence>
<dbReference type="Pfam" id="PF00078">
    <property type="entry name" value="RVT_1"/>
    <property type="match status" value="1"/>
</dbReference>
<keyword evidence="1" id="KW-0479">Metal-binding</keyword>
<evidence type="ECO:0000256" key="1">
    <source>
        <dbReference type="PROSITE-ProRule" id="PRU00047"/>
    </source>
</evidence>
<feature type="compositionally biased region" description="Gly residues" evidence="2">
    <location>
        <begin position="223"/>
        <end position="232"/>
    </location>
</feature>
<dbReference type="SUPFAM" id="SSF56672">
    <property type="entry name" value="DNA/RNA polymerases"/>
    <property type="match status" value="1"/>
</dbReference>
<keyword evidence="1" id="KW-0862">Zinc</keyword>
<feature type="compositionally biased region" description="Low complexity" evidence="2">
    <location>
        <begin position="210"/>
        <end position="222"/>
    </location>
</feature>
<organism evidence="5 6">
    <name type="scientific">Muraenolepis orangiensis</name>
    <name type="common">Patagonian moray cod</name>
    <dbReference type="NCBI Taxonomy" id="630683"/>
    <lineage>
        <taxon>Eukaryota</taxon>
        <taxon>Metazoa</taxon>
        <taxon>Chordata</taxon>
        <taxon>Craniata</taxon>
        <taxon>Vertebrata</taxon>
        <taxon>Euteleostomi</taxon>
        <taxon>Actinopterygii</taxon>
        <taxon>Neopterygii</taxon>
        <taxon>Teleostei</taxon>
        <taxon>Neoteleostei</taxon>
        <taxon>Acanthomorphata</taxon>
        <taxon>Zeiogadaria</taxon>
        <taxon>Gadariae</taxon>
        <taxon>Gadiformes</taxon>
        <taxon>Muraenolepidoidei</taxon>
        <taxon>Muraenolepididae</taxon>
        <taxon>Muraenolepis</taxon>
    </lineage>
</organism>
<evidence type="ECO:0008006" key="7">
    <source>
        <dbReference type="Google" id="ProtNLM"/>
    </source>
</evidence>